<accession>A0A0N0MBY9</accession>
<feature type="transmembrane region" description="Helical" evidence="1">
    <location>
        <begin position="21"/>
        <end position="39"/>
    </location>
</feature>
<proteinExistence type="predicted"/>
<dbReference type="AlphaFoldDB" id="A0A0N0MBY9"/>
<dbReference type="PATRIC" id="fig|1526658.3.peg.2124"/>
<dbReference type="InterPro" id="IPR010865">
    <property type="entry name" value="DUF1499"/>
</dbReference>
<feature type="transmembrane region" description="Helical" evidence="1">
    <location>
        <begin position="45"/>
        <end position="67"/>
    </location>
</feature>
<dbReference type="Proteomes" id="UP000037822">
    <property type="component" value="Unassembled WGS sequence"/>
</dbReference>
<evidence type="ECO:0000313" key="3">
    <source>
        <dbReference type="Proteomes" id="UP000037822"/>
    </source>
</evidence>
<comment type="caution">
    <text evidence="2">The sequence shown here is derived from an EMBL/GenBank/DDBJ whole genome shotgun (WGS) entry which is preliminary data.</text>
</comment>
<evidence type="ECO:0000256" key="1">
    <source>
        <dbReference type="SAM" id="Phobius"/>
    </source>
</evidence>
<organism evidence="2 3">
    <name type="scientific">Bosea vaviloviae</name>
    <dbReference type="NCBI Taxonomy" id="1526658"/>
    <lineage>
        <taxon>Bacteria</taxon>
        <taxon>Pseudomonadati</taxon>
        <taxon>Pseudomonadota</taxon>
        <taxon>Alphaproteobacteria</taxon>
        <taxon>Hyphomicrobiales</taxon>
        <taxon>Boseaceae</taxon>
        <taxon>Bosea</taxon>
    </lineage>
</organism>
<sequence>MHRRLVFEEPVSRAAVWSRRLAWFALAVLLLAILVFRTGEPSLEGLAPVAAAYVVVLLALLLALLAFMRIWQSGHRGVGMASGAFLLCLLMLAPAAYVGFRLATRPALADISTDIDDPPGFSRSRVALDARAGRVPPDVPPDRRRLQRQAYPKAVPIVLEVPAETAFDIARRAALARGWQVLESSRPGGRSGAGRIEAVARSRILRTAEDITIRVRPRADGSRIDIRSASRIGPHDLSVNAARIAAFADEVELLVETR</sequence>
<evidence type="ECO:0000313" key="2">
    <source>
        <dbReference type="EMBL" id="KPH81545.1"/>
    </source>
</evidence>
<dbReference type="Pfam" id="PF07386">
    <property type="entry name" value="DUF1499"/>
    <property type="match status" value="1"/>
</dbReference>
<name>A0A0N0MBY9_9HYPH</name>
<dbReference type="OrthoDB" id="1523552at2"/>
<feature type="transmembrane region" description="Helical" evidence="1">
    <location>
        <begin position="79"/>
        <end position="100"/>
    </location>
</feature>
<evidence type="ECO:0008006" key="4">
    <source>
        <dbReference type="Google" id="ProtNLM"/>
    </source>
</evidence>
<dbReference type="RefSeq" id="WP_054208379.1">
    <property type="nucleotide sequence ID" value="NZ_LGSZ01000028.1"/>
</dbReference>
<dbReference type="EMBL" id="LGSZ01000028">
    <property type="protein sequence ID" value="KPH81545.1"/>
    <property type="molecule type" value="Genomic_DNA"/>
</dbReference>
<keyword evidence="1" id="KW-0472">Membrane</keyword>
<keyword evidence="1" id="KW-1133">Transmembrane helix</keyword>
<protein>
    <recommendedName>
        <fullName evidence="4">DUF1499 domain-containing protein</fullName>
    </recommendedName>
</protein>
<keyword evidence="3" id="KW-1185">Reference proteome</keyword>
<gene>
    <name evidence="2" type="ORF">AE618_07260</name>
</gene>
<reference evidence="2 3" key="1">
    <citation type="submission" date="2015-07" db="EMBL/GenBank/DDBJ databases">
        <title>Whole genome sequencing of Bosea vaviloviae isolated from cave pool.</title>
        <authorList>
            <person name="Tan N.E.H."/>
            <person name="Lee Y.P."/>
            <person name="Gan H.M."/>
            <person name="Barton H."/>
            <person name="Savka M.A."/>
        </authorList>
    </citation>
    <scope>NUCLEOTIDE SEQUENCE [LARGE SCALE GENOMIC DNA]</scope>
    <source>
        <strain evidence="2 3">SD260</strain>
    </source>
</reference>
<keyword evidence="1" id="KW-0812">Transmembrane</keyword>